<name>A0ACC0GRU3_9ERIC</name>
<organism evidence="1 2">
    <name type="scientific">Camellia lanceoleosa</name>
    <dbReference type="NCBI Taxonomy" id="1840588"/>
    <lineage>
        <taxon>Eukaryota</taxon>
        <taxon>Viridiplantae</taxon>
        <taxon>Streptophyta</taxon>
        <taxon>Embryophyta</taxon>
        <taxon>Tracheophyta</taxon>
        <taxon>Spermatophyta</taxon>
        <taxon>Magnoliopsida</taxon>
        <taxon>eudicotyledons</taxon>
        <taxon>Gunneridae</taxon>
        <taxon>Pentapetalae</taxon>
        <taxon>asterids</taxon>
        <taxon>Ericales</taxon>
        <taxon>Theaceae</taxon>
        <taxon>Camellia</taxon>
    </lineage>
</organism>
<dbReference type="Proteomes" id="UP001060215">
    <property type="component" value="Chromosome 9"/>
</dbReference>
<sequence>MRYEGFKSAGFTVDLRCEGSSSAATTTEMNDAGQIYVRFLLVHDLCSRGNAFGYVYPTVDYQFGDNGGAPRQKSPPRRQSLCHPIAPRLARRGAVDKPFAWESRELTIWHGQDCCSWKKYNSALVANEVHSSLLQLKYLNHLELAGNYFRGSPIPKFFGSMARLRWKQWMHQFLKPD</sequence>
<accession>A0ACC0GRU3</accession>
<dbReference type="EMBL" id="CM045766">
    <property type="protein sequence ID" value="KAI8003376.1"/>
    <property type="molecule type" value="Genomic_DNA"/>
</dbReference>
<keyword evidence="2" id="KW-1185">Reference proteome</keyword>
<evidence type="ECO:0000313" key="2">
    <source>
        <dbReference type="Proteomes" id="UP001060215"/>
    </source>
</evidence>
<gene>
    <name evidence="1" type="ORF">LOK49_LG08G00672</name>
</gene>
<reference evidence="1 2" key="1">
    <citation type="journal article" date="2022" name="Plant J.">
        <title>Chromosome-level genome of Camellia lanceoleosa provides a valuable resource for understanding genome evolution and self-incompatibility.</title>
        <authorList>
            <person name="Gong W."/>
            <person name="Xiao S."/>
            <person name="Wang L."/>
            <person name="Liao Z."/>
            <person name="Chang Y."/>
            <person name="Mo W."/>
            <person name="Hu G."/>
            <person name="Li W."/>
            <person name="Zhao G."/>
            <person name="Zhu H."/>
            <person name="Hu X."/>
            <person name="Ji K."/>
            <person name="Xiang X."/>
            <person name="Song Q."/>
            <person name="Yuan D."/>
            <person name="Jin S."/>
            <person name="Zhang L."/>
        </authorList>
    </citation>
    <scope>NUCLEOTIDE SEQUENCE [LARGE SCALE GENOMIC DNA]</scope>
    <source>
        <strain evidence="1">SQ_2022a</strain>
    </source>
</reference>
<comment type="caution">
    <text evidence="1">The sequence shown here is derived from an EMBL/GenBank/DDBJ whole genome shotgun (WGS) entry which is preliminary data.</text>
</comment>
<proteinExistence type="predicted"/>
<evidence type="ECO:0000313" key="1">
    <source>
        <dbReference type="EMBL" id="KAI8003376.1"/>
    </source>
</evidence>
<protein>
    <submittedName>
        <fullName evidence="1">Uncharacterized protein</fullName>
    </submittedName>
</protein>